<dbReference type="EMBL" id="CADEBC010000598">
    <property type="protein sequence ID" value="CAB3258514.1"/>
    <property type="molecule type" value="Genomic_DNA"/>
</dbReference>
<protein>
    <submittedName>
        <fullName evidence="1">Uncharacterized protein</fullName>
    </submittedName>
</protein>
<proteinExistence type="predicted"/>
<evidence type="ECO:0000313" key="1">
    <source>
        <dbReference type="EMBL" id="CAB3258514.1"/>
    </source>
</evidence>
<organism evidence="1 2">
    <name type="scientific">Arctia plantaginis</name>
    <name type="common">Wood tiger moth</name>
    <name type="synonym">Phalaena plantaginis</name>
    <dbReference type="NCBI Taxonomy" id="874455"/>
    <lineage>
        <taxon>Eukaryota</taxon>
        <taxon>Metazoa</taxon>
        <taxon>Ecdysozoa</taxon>
        <taxon>Arthropoda</taxon>
        <taxon>Hexapoda</taxon>
        <taxon>Insecta</taxon>
        <taxon>Pterygota</taxon>
        <taxon>Neoptera</taxon>
        <taxon>Endopterygota</taxon>
        <taxon>Lepidoptera</taxon>
        <taxon>Glossata</taxon>
        <taxon>Ditrysia</taxon>
        <taxon>Noctuoidea</taxon>
        <taxon>Erebidae</taxon>
        <taxon>Arctiinae</taxon>
        <taxon>Arctia</taxon>
    </lineage>
</organism>
<dbReference type="OrthoDB" id="10506108at2759"/>
<gene>
    <name evidence="1" type="ORF">APLA_LOCUS16558</name>
</gene>
<evidence type="ECO:0000313" key="2">
    <source>
        <dbReference type="Proteomes" id="UP000494106"/>
    </source>
</evidence>
<comment type="caution">
    <text evidence="1">The sequence shown here is derived from an EMBL/GenBank/DDBJ whole genome shotgun (WGS) entry which is preliminary data.</text>
</comment>
<dbReference type="AlphaFoldDB" id="A0A8S1BFA0"/>
<accession>A0A8S1BFA0</accession>
<reference evidence="1 2" key="1">
    <citation type="submission" date="2020-04" db="EMBL/GenBank/DDBJ databases">
        <authorList>
            <person name="Wallbank WR R."/>
            <person name="Pardo Diaz C."/>
            <person name="Kozak K."/>
            <person name="Martin S."/>
            <person name="Jiggins C."/>
            <person name="Moest M."/>
            <person name="Warren A I."/>
            <person name="Byers J.R.P. K."/>
            <person name="Montejo-Kovacevich G."/>
            <person name="Yen C E."/>
        </authorList>
    </citation>
    <scope>NUCLEOTIDE SEQUENCE [LARGE SCALE GENOMIC DNA]</scope>
</reference>
<keyword evidence="2" id="KW-1185">Reference proteome</keyword>
<dbReference type="Proteomes" id="UP000494106">
    <property type="component" value="Unassembled WGS sequence"/>
</dbReference>
<sequence>MNVESYKDAAIPVLEADDLNSLLEQFEAIAAVKEPTIKLDNHVKKKSRKDAEIPVLEADDLNSLLEQFEAIPAVKEPTTKLDNFMKIESRKDAKIPVLHSKYLNSFIKKNQANEKSRLRNDRNRSSMLKIVQKT</sequence>
<name>A0A8S1BFA0_ARCPL</name>